<dbReference type="InterPro" id="IPR001268">
    <property type="entry name" value="NADH_UbQ_OxRdtase_30kDa_su"/>
</dbReference>
<evidence type="ECO:0000313" key="5">
    <source>
        <dbReference type="EMBL" id="BCB27945.1"/>
    </source>
</evidence>
<keyword evidence="5" id="KW-0456">Lyase</keyword>
<dbReference type="InterPro" id="IPR029014">
    <property type="entry name" value="NiFe-Hase_large"/>
</dbReference>
<feature type="domain" description="NADH-quinone oxidoreductase subunit D" evidence="4">
    <location>
        <begin position="277"/>
        <end position="435"/>
    </location>
</feature>
<dbReference type="KEGG" id="slac:SKTS_28310"/>
<dbReference type="PANTHER" id="PTHR43485:SF1">
    <property type="entry name" value="FORMATE HYDROGENLYASE SUBUNIT 5-RELATED"/>
    <property type="match status" value="1"/>
</dbReference>
<keyword evidence="2" id="KW-0520">NAD</keyword>
<proteinExistence type="predicted"/>
<dbReference type="InterPro" id="IPR001135">
    <property type="entry name" value="NADH_Q_OxRdtase_suD"/>
</dbReference>
<protein>
    <submittedName>
        <fullName evidence="5">Formate hydrogenlyase/hydrogenase/NADH dehydrogenase subunit</fullName>
    </submittedName>
</protein>
<sequence length="513" mass="57184">MSDPVLQLEELKTGLPAWRATVDAGQFRATCARVRDGGGRLIALWGSDERARGQGFALHAAMMDSPGLVCLTLALDSNEPTYLSIIDIFPTANRMQRALYDLLGIVAQDSPDTRKWLRHGAWPEELFPLRKEFDLKTQHPLSDDAYPFVTVTGNGVHEIPVGPVHAGTIEPGHFRFSIIGERVLRLEERLGYKHKGVEKLAETMTVEQGAKLAGRISGDSTVAYAWAYAMAAENLANLTPEPRAVWLRALLLERERIANHLGDLGYLGNDVALAFGFAQFWRLKEDWLRGNQAMFGHRYLMDSIIPGGVAVDLKPADYGRLVKDGDELEREVRILRDIYEEHAGAQDRFVTTGRVKPELAANLGLTGFAGRASAQSWDLRAQYPSAPYDQLDVRMATHRNGDVAARVIVRFEEVFESLRLCRLILDRMPAGPVLTPFPDVPENAFGVGMVEGWRGEVLMALHSGKDNRIERLHPHDPSWQNWPLLEHAVIGNIVPDFPLINKSFNLSYTGTDL</sequence>
<dbReference type="Pfam" id="PF00329">
    <property type="entry name" value="Complex1_30kDa"/>
    <property type="match status" value="1"/>
</dbReference>
<evidence type="ECO:0000256" key="1">
    <source>
        <dbReference type="ARBA" id="ARBA00023002"/>
    </source>
</evidence>
<evidence type="ECO:0000259" key="4">
    <source>
        <dbReference type="Pfam" id="PF00346"/>
    </source>
</evidence>
<dbReference type="PANTHER" id="PTHR43485">
    <property type="entry name" value="HYDROGENASE-4 COMPONENT G"/>
    <property type="match status" value="1"/>
</dbReference>
<accession>A0A6F8VGQ4</accession>
<evidence type="ECO:0000313" key="6">
    <source>
        <dbReference type="Proteomes" id="UP000502260"/>
    </source>
</evidence>
<dbReference type="GO" id="GO:0008137">
    <property type="term" value="F:NADH dehydrogenase (ubiquinone) activity"/>
    <property type="evidence" value="ECO:0007669"/>
    <property type="project" value="InterPro"/>
</dbReference>
<evidence type="ECO:0000256" key="2">
    <source>
        <dbReference type="ARBA" id="ARBA00023027"/>
    </source>
</evidence>
<gene>
    <name evidence="5" type="ORF">SKTS_28310</name>
</gene>
<dbReference type="Gene3D" id="3.30.460.80">
    <property type="entry name" value="NADH:ubiquinone oxidoreductase, 30kDa subunit"/>
    <property type="match status" value="1"/>
</dbReference>
<evidence type="ECO:0000259" key="3">
    <source>
        <dbReference type="Pfam" id="PF00329"/>
    </source>
</evidence>
<dbReference type="InterPro" id="IPR052197">
    <property type="entry name" value="ComplexI_49kDa-like"/>
</dbReference>
<dbReference type="RefSeq" id="WP_173066485.1">
    <property type="nucleotide sequence ID" value="NZ_AP022853.1"/>
</dbReference>
<feature type="domain" description="NADH:ubiquinone oxidoreductase 30kDa subunit" evidence="3">
    <location>
        <begin position="21"/>
        <end position="138"/>
    </location>
</feature>
<dbReference type="GO" id="GO:0016651">
    <property type="term" value="F:oxidoreductase activity, acting on NAD(P)H"/>
    <property type="evidence" value="ECO:0007669"/>
    <property type="project" value="InterPro"/>
</dbReference>
<dbReference type="EMBL" id="AP022853">
    <property type="protein sequence ID" value="BCB27945.1"/>
    <property type="molecule type" value="Genomic_DNA"/>
</dbReference>
<keyword evidence="6" id="KW-1185">Reference proteome</keyword>
<name>A0A6F8VGQ4_9PROT</name>
<dbReference type="GO" id="GO:0016829">
    <property type="term" value="F:lyase activity"/>
    <property type="evidence" value="ECO:0007669"/>
    <property type="project" value="UniProtKB-KW"/>
</dbReference>
<dbReference type="Gene3D" id="1.10.645.10">
    <property type="entry name" value="Cytochrome-c3 Hydrogenase, chain B"/>
    <property type="match status" value="1"/>
</dbReference>
<dbReference type="Proteomes" id="UP000502260">
    <property type="component" value="Chromosome"/>
</dbReference>
<keyword evidence="1" id="KW-0560">Oxidoreductase</keyword>
<reference evidence="6" key="1">
    <citation type="submission" date="2020-03" db="EMBL/GenBank/DDBJ databases">
        <title>Complete genome sequence of sulfur-oxidizing bacterium skT11.</title>
        <authorList>
            <person name="Kanda M."/>
            <person name="Kojima H."/>
            <person name="Fukui M."/>
        </authorList>
    </citation>
    <scope>NUCLEOTIDE SEQUENCE [LARGE SCALE GENOMIC DNA]</scope>
    <source>
        <strain evidence="6">skT11</strain>
    </source>
</reference>
<dbReference type="SUPFAM" id="SSF143243">
    <property type="entry name" value="Nqo5-like"/>
    <property type="match status" value="1"/>
</dbReference>
<dbReference type="SUPFAM" id="SSF56762">
    <property type="entry name" value="HydB/Nqo4-like"/>
    <property type="match status" value="1"/>
</dbReference>
<dbReference type="InterPro" id="IPR037232">
    <property type="entry name" value="NADH_quin_OxRdtase_su_C/D-like"/>
</dbReference>
<dbReference type="Pfam" id="PF00346">
    <property type="entry name" value="Complex1_49kDa"/>
    <property type="match status" value="1"/>
</dbReference>
<dbReference type="GO" id="GO:0051287">
    <property type="term" value="F:NAD binding"/>
    <property type="evidence" value="ECO:0007669"/>
    <property type="project" value="InterPro"/>
</dbReference>
<dbReference type="GO" id="GO:0048038">
    <property type="term" value="F:quinone binding"/>
    <property type="evidence" value="ECO:0007669"/>
    <property type="project" value="InterPro"/>
</dbReference>
<organism evidence="5 6">
    <name type="scientific">Sulfurimicrobium lacus</name>
    <dbReference type="NCBI Taxonomy" id="2715678"/>
    <lineage>
        <taxon>Bacteria</taxon>
        <taxon>Pseudomonadati</taxon>
        <taxon>Pseudomonadota</taxon>
        <taxon>Betaproteobacteria</taxon>
        <taxon>Nitrosomonadales</taxon>
        <taxon>Sulfuricellaceae</taxon>
        <taxon>Sulfurimicrobium</taxon>
    </lineage>
</organism>
<dbReference type="AlphaFoldDB" id="A0A6F8VGQ4"/>